<dbReference type="OMA" id="VCHGNIC"/>
<dbReference type="PANTHER" id="PTHR11717">
    <property type="entry name" value="LOW MOLECULAR WEIGHT PROTEIN TYROSINE PHOSPHATASE"/>
    <property type="match status" value="1"/>
</dbReference>
<dbReference type="AlphaFoldDB" id="A3LQB8"/>
<dbReference type="STRING" id="322104.A3LQB8"/>
<protein>
    <submittedName>
        <fullName evidence="6">Protein-tyrosine-phosphatase</fullName>
    </submittedName>
</protein>
<dbReference type="RefSeq" id="XP_001382682.2">
    <property type="nucleotide sequence ID" value="XM_001382645.1"/>
</dbReference>
<evidence type="ECO:0000313" key="7">
    <source>
        <dbReference type="Proteomes" id="UP000002258"/>
    </source>
</evidence>
<dbReference type="Gene3D" id="3.40.50.2300">
    <property type="match status" value="1"/>
</dbReference>
<dbReference type="KEGG" id="pic:PICST_70448"/>
<sequence>MAEAIFRAKVKELGYSDHFDIIDSYGTGPWHVGDSPDHRSAKTCRKHGVPVNHVAQQITPGDFKKFDYVLGMDGSNKSDLLHSKPRDSKAVVEIFGKWSTDPQFSKYVEDPYYGGIGGFETNFQQLCHFSEEFLKQVVGEK</sequence>
<dbReference type="InterPro" id="IPR023485">
    <property type="entry name" value="Ptyr_pPase"/>
</dbReference>
<dbReference type="SMART" id="SM00226">
    <property type="entry name" value="LMWPc"/>
    <property type="match status" value="1"/>
</dbReference>
<name>A3LQB8_PICST</name>
<dbReference type="InterPro" id="IPR050438">
    <property type="entry name" value="LMW_PTPase"/>
</dbReference>
<evidence type="ECO:0000259" key="5">
    <source>
        <dbReference type="SMART" id="SM00226"/>
    </source>
</evidence>
<dbReference type="FunCoup" id="A3LQB8">
    <property type="interactions" value="613"/>
</dbReference>
<gene>
    <name evidence="6" type="ORF">PICST_70448</name>
</gene>
<proteinExistence type="inferred from homology"/>
<dbReference type="InterPro" id="IPR036196">
    <property type="entry name" value="Ptyr_pPase_sf"/>
</dbReference>
<keyword evidence="3" id="KW-0904">Protein phosphatase</keyword>
<dbReference type="OrthoDB" id="3388at2759"/>
<dbReference type="eggNOG" id="KOG3217">
    <property type="taxonomic scope" value="Eukaryota"/>
</dbReference>
<dbReference type="PANTHER" id="PTHR11717:SF7">
    <property type="entry name" value="LOW MOLECULAR WEIGHT PHOSPHOTYROSINE PROTEIN PHOSPHATASE"/>
    <property type="match status" value="1"/>
</dbReference>
<dbReference type="Proteomes" id="UP000002258">
    <property type="component" value="Chromosome 2"/>
</dbReference>
<evidence type="ECO:0000256" key="1">
    <source>
        <dbReference type="ARBA" id="ARBA00011063"/>
    </source>
</evidence>
<dbReference type="InterPro" id="IPR017867">
    <property type="entry name" value="Tyr_phospatase_low_mol_wt"/>
</dbReference>
<evidence type="ECO:0000313" key="6">
    <source>
        <dbReference type="EMBL" id="ABN64653.2"/>
    </source>
</evidence>
<feature type="active site" description="Proton donor" evidence="4">
    <location>
        <position position="110"/>
    </location>
</feature>
<dbReference type="CDD" id="cd16343">
    <property type="entry name" value="LMWPTP"/>
    <property type="match status" value="1"/>
</dbReference>
<evidence type="ECO:0000256" key="2">
    <source>
        <dbReference type="ARBA" id="ARBA00022801"/>
    </source>
</evidence>
<comment type="similarity">
    <text evidence="1">Belongs to the low molecular weight phosphotyrosine protein phosphatase family.</text>
</comment>
<dbReference type="HOGENOM" id="CLU_071415_2_0_1"/>
<keyword evidence="7" id="KW-1185">Reference proteome</keyword>
<accession>A3LQB8</accession>
<keyword evidence="2" id="KW-0378">Hydrolase</keyword>
<dbReference type="EMBL" id="CP000496">
    <property type="protein sequence ID" value="ABN64653.2"/>
    <property type="molecule type" value="Genomic_DNA"/>
</dbReference>
<dbReference type="PRINTS" id="PR00719">
    <property type="entry name" value="LMWPTPASE"/>
</dbReference>
<evidence type="ECO:0000256" key="4">
    <source>
        <dbReference type="PIRSR" id="PIRSR617867-1"/>
    </source>
</evidence>
<dbReference type="GO" id="GO:0004725">
    <property type="term" value="F:protein tyrosine phosphatase activity"/>
    <property type="evidence" value="ECO:0007669"/>
    <property type="project" value="EnsemblFungi"/>
</dbReference>
<dbReference type="InParanoid" id="A3LQB8"/>
<feature type="domain" description="Phosphotyrosine protein phosphatase I" evidence="5">
    <location>
        <begin position="1"/>
        <end position="136"/>
    </location>
</feature>
<dbReference type="Pfam" id="PF01451">
    <property type="entry name" value="LMWPc"/>
    <property type="match status" value="1"/>
</dbReference>
<reference evidence="6 7" key="1">
    <citation type="journal article" date="2007" name="Nat. Biotechnol.">
        <title>Genome sequence of the lignocellulose-bioconverting and xylose-fermenting yeast Pichia stipitis.</title>
        <authorList>
            <person name="Jeffries T.W."/>
            <person name="Grigoriev I.V."/>
            <person name="Grimwood J."/>
            <person name="Laplaza J.M."/>
            <person name="Aerts A."/>
            <person name="Salamov A."/>
            <person name="Schmutz J."/>
            <person name="Lindquist E."/>
            <person name="Dehal P."/>
            <person name="Shapiro H."/>
            <person name="Jin Y.S."/>
            <person name="Passoth V."/>
            <person name="Richardson P.M."/>
        </authorList>
    </citation>
    <scope>NUCLEOTIDE SEQUENCE [LARGE SCALE GENOMIC DNA]</scope>
    <source>
        <strain evidence="7">ATCC 58785 / CBS 6054 / NBRC 10063 / NRRL Y-11545</strain>
    </source>
</reference>
<organism evidence="6 7">
    <name type="scientific">Scheffersomyces stipitis (strain ATCC 58785 / CBS 6054 / NBRC 10063 / NRRL Y-11545)</name>
    <name type="common">Yeast</name>
    <name type="synonym">Pichia stipitis</name>
    <dbReference type="NCBI Taxonomy" id="322104"/>
    <lineage>
        <taxon>Eukaryota</taxon>
        <taxon>Fungi</taxon>
        <taxon>Dikarya</taxon>
        <taxon>Ascomycota</taxon>
        <taxon>Saccharomycotina</taxon>
        <taxon>Pichiomycetes</taxon>
        <taxon>Debaryomycetaceae</taxon>
        <taxon>Scheffersomyces</taxon>
    </lineage>
</organism>
<dbReference type="SUPFAM" id="SSF52788">
    <property type="entry name" value="Phosphotyrosine protein phosphatases I"/>
    <property type="match status" value="1"/>
</dbReference>
<dbReference type="GeneID" id="4837351"/>
<evidence type="ECO:0000256" key="3">
    <source>
        <dbReference type="ARBA" id="ARBA00022912"/>
    </source>
</evidence>